<gene>
    <name evidence="4" type="ORF">EHYA_08708</name>
</gene>
<dbReference type="InterPro" id="IPR000086">
    <property type="entry name" value="NUDIX_hydrolase_dom"/>
</dbReference>
<name>A0A401Z268_9ACTN</name>
<evidence type="ECO:0000313" key="5">
    <source>
        <dbReference type="Proteomes" id="UP000286931"/>
    </source>
</evidence>
<comment type="cofactor">
    <cofactor evidence="1">
        <name>Mg(2+)</name>
        <dbReference type="ChEBI" id="CHEBI:18420"/>
    </cofactor>
</comment>
<dbReference type="AlphaFoldDB" id="A0A401Z268"/>
<dbReference type="SUPFAM" id="SSF55811">
    <property type="entry name" value="Nudix"/>
    <property type="match status" value="1"/>
</dbReference>
<sequence length="150" mass="16341">MVMLAVSVIVHDQTNGRVVLLRRGENKAFAPGMWSLPSGKGAPGEPITHTAVRELHEETGVKVEPEALRLVHVTHSAYSPDAPEGFVVLVFAAREWDGEPVNTEPGKHSAVAWVDTDDLPSEFVPSTRYALQRYLAGEYPEVAVDGWGDV</sequence>
<dbReference type="Gene3D" id="3.90.79.10">
    <property type="entry name" value="Nucleoside Triphosphate Pyrophosphohydrolase"/>
    <property type="match status" value="1"/>
</dbReference>
<dbReference type="PROSITE" id="PS51462">
    <property type="entry name" value="NUDIX"/>
    <property type="match status" value="1"/>
</dbReference>
<keyword evidence="2" id="KW-0378">Hydrolase</keyword>
<dbReference type="InterPro" id="IPR015797">
    <property type="entry name" value="NUDIX_hydrolase-like_dom_sf"/>
</dbReference>
<keyword evidence="5" id="KW-1185">Reference proteome</keyword>
<dbReference type="EMBL" id="BIFH01000043">
    <property type="protein sequence ID" value="GCE00977.1"/>
    <property type="molecule type" value="Genomic_DNA"/>
</dbReference>
<dbReference type="Proteomes" id="UP000286931">
    <property type="component" value="Unassembled WGS sequence"/>
</dbReference>
<dbReference type="PANTHER" id="PTHR43046">
    <property type="entry name" value="GDP-MANNOSE MANNOSYL HYDROLASE"/>
    <property type="match status" value="1"/>
</dbReference>
<organism evidence="4 5">
    <name type="scientific">Embleya hyalina</name>
    <dbReference type="NCBI Taxonomy" id="516124"/>
    <lineage>
        <taxon>Bacteria</taxon>
        <taxon>Bacillati</taxon>
        <taxon>Actinomycetota</taxon>
        <taxon>Actinomycetes</taxon>
        <taxon>Kitasatosporales</taxon>
        <taxon>Streptomycetaceae</taxon>
        <taxon>Embleya</taxon>
    </lineage>
</organism>
<evidence type="ECO:0000256" key="2">
    <source>
        <dbReference type="ARBA" id="ARBA00022801"/>
    </source>
</evidence>
<feature type="domain" description="Nudix hydrolase" evidence="3">
    <location>
        <begin position="1"/>
        <end position="137"/>
    </location>
</feature>
<proteinExistence type="predicted"/>
<reference evidence="4 5" key="1">
    <citation type="submission" date="2018-12" db="EMBL/GenBank/DDBJ databases">
        <title>Draft genome sequence of Embleya hyalina NBRC 13850T.</title>
        <authorList>
            <person name="Komaki H."/>
            <person name="Hosoyama A."/>
            <person name="Kimura A."/>
            <person name="Ichikawa N."/>
            <person name="Tamura T."/>
        </authorList>
    </citation>
    <scope>NUCLEOTIDE SEQUENCE [LARGE SCALE GENOMIC DNA]</scope>
    <source>
        <strain evidence="4 5">NBRC 13850</strain>
    </source>
</reference>
<evidence type="ECO:0000259" key="3">
    <source>
        <dbReference type="PROSITE" id="PS51462"/>
    </source>
</evidence>
<dbReference type="OrthoDB" id="21342at2"/>
<dbReference type="Pfam" id="PF00293">
    <property type="entry name" value="NUDIX"/>
    <property type="match status" value="1"/>
</dbReference>
<evidence type="ECO:0000313" key="4">
    <source>
        <dbReference type="EMBL" id="GCE00977.1"/>
    </source>
</evidence>
<dbReference type="PROSITE" id="PS00893">
    <property type="entry name" value="NUDIX_BOX"/>
    <property type="match status" value="1"/>
</dbReference>
<accession>A0A401Z268</accession>
<dbReference type="PANTHER" id="PTHR43046:SF16">
    <property type="entry name" value="ADP-RIBOSE PYROPHOSPHATASE YJHB-RELATED"/>
    <property type="match status" value="1"/>
</dbReference>
<dbReference type="InterPro" id="IPR020084">
    <property type="entry name" value="NUDIX_hydrolase_CS"/>
</dbReference>
<comment type="caution">
    <text evidence="4">The sequence shown here is derived from an EMBL/GenBank/DDBJ whole genome shotgun (WGS) entry which is preliminary data.</text>
</comment>
<evidence type="ECO:0000256" key="1">
    <source>
        <dbReference type="ARBA" id="ARBA00001946"/>
    </source>
</evidence>
<dbReference type="GO" id="GO:0016787">
    <property type="term" value="F:hydrolase activity"/>
    <property type="evidence" value="ECO:0007669"/>
    <property type="project" value="UniProtKB-KW"/>
</dbReference>
<protein>
    <submittedName>
        <fullName evidence="4">Putative MutT/NUDIX-like protein</fullName>
    </submittedName>
</protein>